<keyword evidence="3" id="KW-1185">Reference proteome</keyword>
<feature type="region of interest" description="Disordered" evidence="1">
    <location>
        <begin position="60"/>
        <end position="88"/>
    </location>
</feature>
<comment type="caution">
    <text evidence="2">The sequence shown here is derived from an EMBL/GenBank/DDBJ whole genome shotgun (WGS) entry which is preliminary data.</text>
</comment>
<dbReference type="AlphaFoldDB" id="A0A4Z0A226"/>
<protein>
    <submittedName>
        <fullName evidence="2">Uncharacterized protein</fullName>
    </submittedName>
</protein>
<dbReference type="Proteomes" id="UP000298061">
    <property type="component" value="Unassembled WGS sequence"/>
</dbReference>
<sequence length="270" mass="29838">MPGLLTAGLVVGVGYFLYRLLKGGDGSDQGQGATPTSSERHAPSPTQASHRYYAEHAFRTSSRPSVNNNIDRQTHQVPKPQTQAPQTSTNDERLFNQYNQQPLQYGATGSSASVSRPSVNDGIYAPQEHVLPCGCRDSIHGTRSWPYDYEESIYANTYPAIVSPAPQSRKPVASVARQQKPKPNAHGNLQAVGVKQRLSRVDIKASGIAADVHIEALITIELDPDAEDSDILATAKRFEEMPRRCRKSRKHMPREARKQRSEAANQWPRT</sequence>
<name>A0A4Z0A226_9AGAM</name>
<feature type="region of interest" description="Disordered" evidence="1">
    <location>
        <begin position="164"/>
        <end position="188"/>
    </location>
</feature>
<organism evidence="2 3">
    <name type="scientific">Hericium alpestre</name>
    <dbReference type="NCBI Taxonomy" id="135208"/>
    <lineage>
        <taxon>Eukaryota</taxon>
        <taxon>Fungi</taxon>
        <taxon>Dikarya</taxon>
        <taxon>Basidiomycota</taxon>
        <taxon>Agaricomycotina</taxon>
        <taxon>Agaricomycetes</taxon>
        <taxon>Russulales</taxon>
        <taxon>Hericiaceae</taxon>
        <taxon>Hericium</taxon>
    </lineage>
</organism>
<evidence type="ECO:0000256" key="1">
    <source>
        <dbReference type="SAM" id="MobiDB-lite"/>
    </source>
</evidence>
<proteinExistence type="predicted"/>
<dbReference type="EMBL" id="SFCI01000367">
    <property type="protein sequence ID" value="TFY80251.1"/>
    <property type="molecule type" value="Genomic_DNA"/>
</dbReference>
<gene>
    <name evidence="2" type="ORF">EWM64_g3762</name>
</gene>
<reference evidence="2 3" key="1">
    <citation type="submission" date="2019-02" db="EMBL/GenBank/DDBJ databases">
        <title>Genome sequencing of the rare red list fungi Hericium alpestre (H. flagellum).</title>
        <authorList>
            <person name="Buettner E."/>
            <person name="Kellner H."/>
        </authorList>
    </citation>
    <scope>NUCLEOTIDE SEQUENCE [LARGE SCALE GENOMIC DNA]</scope>
    <source>
        <strain evidence="2 3">DSM 108284</strain>
    </source>
</reference>
<feature type="region of interest" description="Disordered" evidence="1">
    <location>
        <begin position="241"/>
        <end position="270"/>
    </location>
</feature>
<evidence type="ECO:0000313" key="2">
    <source>
        <dbReference type="EMBL" id="TFY80251.1"/>
    </source>
</evidence>
<feature type="region of interest" description="Disordered" evidence="1">
    <location>
        <begin position="26"/>
        <end position="47"/>
    </location>
</feature>
<evidence type="ECO:0000313" key="3">
    <source>
        <dbReference type="Proteomes" id="UP000298061"/>
    </source>
</evidence>
<accession>A0A4Z0A226</accession>